<proteinExistence type="predicted"/>
<accession>A0A382CDB5</accession>
<evidence type="ECO:0000313" key="1">
    <source>
        <dbReference type="EMBL" id="SVB24086.1"/>
    </source>
</evidence>
<evidence type="ECO:0008006" key="2">
    <source>
        <dbReference type="Google" id="ProtNLM"/>
    </source>
</evidence>
<protein>
    <recommendedName>
        <fullName evidence="2">G8 domain-containing protein</fullName>
    </recommendedName>
</protein>
<gene>
    <name evidence="1" type="ORF">METZ01_LOCUS176940</name>
</gene>
<dbReference type="AlphaFoldDB" id="A0A382CDB5"/>
<reference evidence="1" key="1">
    <citation type="submission" date="2018-05" db="EMBL/GenBank/DDBJ databases">
        <authorList>
            <person name="Lanie J.A."/>
            <person name="Ng W.-L."/>
            <person name="Kazmierczak K.M."/>
            <person name="Andrzejewski T.M."/>
            <person name="Davidsen T.M."/>
            <person name="Wayne K.J."/>
            <person name="Tettelin H."/>
            <person name="Glass J.I."/>
            <person name="Rusch D."/>
            <person name="Podicherti R."/>
            <person name="Tsui H.-C.T."/>
            <person name="Winkler M.E."/>
        </authorList>
    </citation>
    <scope>NUCLEOTIDE SEQUENCE</scope>
</reference>
<dbReference type="InterPro" id="IPR011050">
    <property type="entry name" value="Pectin_lyase_fold/virulence"/>
</dbReference>
<feature type="non-terminal residue" evidence="1">
    <location>
        <position position="456"/>
    </location>
</feature>
<organism evidence="1">
    <name type="scientific">marine metagenome</name>
    <dbReference type="NCBI Taxonomy" id="408172"/>
    <lineage>
        <taxon>unclassified sequences</taxon>
        <taxon>metagenomes</taxon>
        <taxon>ecological metagenomes</taxon>
    </lineage>
</organism>
<sequence length="456" mass="48528">MKVLFSIFIFLFSISLSLEAIASHPSHGGTRYWVGTVDGASFSDDANWSRWPGSSALSWIAPNSRKQAIFTIHSLVNAKLFSNAVVKKLTTWNDYSGTIDLNGKKLKSNRGILVKNGTILVPSGSVLENRKITTLQNNGTLDATNGNLLFHHNFLLKAGGTLNAPDGDNSRFKVKGGFNIYSGSTFNHNNGTVSLIPRWNSAINIQDGPGSGRNFYNLFKSGRKEAVLYSDIEVLNDLTIVGSRGGITAKTYEIKVGGDWFAAASTSFSRNTGKVTFNGSSAQTIKSAASFYDLQISSSDVSLLKNTTVTGTLTIDSGATLDLNGFNLTAATLVNNGNLQLKGSETVSITTMDTDSGTVTYDGTGTYTQLAAGDNYFNLTLNSSSGSITLDANLDVNGSLTITDGTLNTGNNDINVAKNWTNNKNFISGTGKVTFDGDSNIITGGTGDSNDFYDVT</sequence>
<name>A0A382CDB5_9ZZZZ</name>
<dbReference type="EMBL" id="UINC01033973">
    <property type="protein sequence ID" value="SVB24086.1"/>
    <property type="molecule type" value="Genomic_DNA"/>
</dbReference>
<dbReference type="SUPFAM" id="SSF51126">
    <property type="entry name" value="Pectin lyase-like"/>
    <property type="match status" value="1"/>
</dbReference>